<dbReference type="Proteomes" id="UP000808349">
    <property type="component" value="Unassembled WGS sequence"/>
</dbReference>
<dbReference type="AlphaFoldDB" id="A0A9D7XJ09"/>
<accession>A0A9D7XJ09</accession>
<evidence type="ECO:0000313" key="1">
    <source>
        <dbReference type="EMBL" id="MBK9719307.1"/>
    </source>
</evidence>
<comment type="caution">
    <text evidence="1">The sequence shown here is derived from an EMBL/GenBank/DDBJ whole genome shotgun (WGS) entry which is preliminary data.</text>
</comment>
<dbReference type="EMBL" id="JADKFW010000018">
    <property type="protein sequence ID" value="MBK9719307.1"/>
    <property type="molecule type" value="Genomic_DNA"/>
</dbReference>
<proteinExistence type="predicted"/>
<evidence type="ECO:0000313" key="2">
    <source>
        <dbReference type="Proteomes" id="UP000808349"/>
    </source>
</evidence>
<gene>
    <name evidence="1" type="ORF">IPO85_17690</name>
</gene>
<evidence type="ECO:0008006" key="3">
    <source>
        <dbReference type="Google" id="ProtNLM"/>
    </source>
</evidence>
<name>A0A9D7XJ09_9BACT</name>
<reference evidence="1 2" key="1">
    <citation type="submission" date="2020-10" db="EMBL/GenBank/DDBJ databases">
        <title>Connecting structure to function with the recovery of over 1000 high-quality activated sludge metagenome-assembled genomes encoding full-length rRNA genes using long-read sequencing.</title>
        <authorList>
            <person name="Singleton C.M."/>
            <person name="Petriglieri F."/>
            <person name="Kristensen J.M."/>
            <person name="Kirkegaard R.H."/>
            <person name="Michaelsen T.Y."/>
            <person name="Andersen M.H."/>
            <person name="Karst S.M."/>
            <person name="Dueholm M.S."/>
            <person name="Nielsen P.H."/>
            <person name="Albertsen M."/>
        </authorList>
    </citation>
    <scope>NUCLEOTIDE SEQUENCE [LARGE SCALE GENOMIC DNA]</scope>
    <source>
        <strain evidence="1">Ribe_18-Q3-R11-54_BAT3C.373</strain>
    </source>
</reference>
<protein>
    <recommendedName>
        <fullName evidence="3">Outer membrane protein beta-barrel domain-containing protein</fullName>
    </recommendedName>
</protein>
<sequence>MRIENLPVLFCLLISNLAYSQTQDSLKFNNRKYKWEVGLDVKGILRGSPSSGLVFKTRKTIGKLVPISYSNNLRYLISLSGTQATQSDFKFDENSPIKVANTDQGKIFHFIECGIGYEHIDFYGRFNFYYGLDFGIKYSYNIPLTYYYYSSNGDGRIYQKTRNFGPIANPFFGIKYRITERFSVSIETGFRLGYFFNKIKHIDYNLSNDPQSNTFATEKYQTIEYNFQYLRFLTFNYHIKQF</sequence>
<organism evidence="1 2">
    <name type="scientific">Candidatus Defluviibacterium haderslevense</name>
    <dbReference type="NCBI Taxonomy" id="2981993"/>
    <lineage>
        <taxon>Bacteria</taxon>
        <taxon>Pseudomonadati</taxon>
        <taxon>Bacteroidota</taxon>
        <taxon>Saprospiria</taxon>
        <taxon>Saprospirales</taxon>
        <taxon>Saprospiraceae</taxon>
        <taxon>Candidatus Defluviibacterium</taxon>
    </lineage>
</organism>